<keyword evidence="2" id="KW-1185">Reference proteome</keyword>
<protein>
    <recommendedName>
        <fullName evidence="3">Actin-like ATPase domain-containing protein</fullName>
    </recommendedName>
</protein>
<dbReference type="InterPro" id="IPR043129">
    <property type="entry name" value="ATPase_NBD"/>
</dbReference>
<dbReference type="PANTHER" id="PTHR14187:SF5">
    <property type="entry name" value="HEAT SHOCK 70 KDA PROTEIN 12A"/>
    <property type="match status" value="1"/>
</dbReference>
<evidence type="ECO:0000313" key="1">
    <source>
        <dbReference type="EMBL" id="KAF5243151.1"/>
    </source>
</evidence>
<gene>
    <name evidence="1" type="ORF">FANTH_8343</name>
</gene>
<evidence type="ECO:0000313" key="2">
    <source>
        <dbReference type="Proteomes" id="UP000573603"/>
    </source>
</evidence>
<dbReference type="EMBL" id="JABEVY010000195">
    <property type="protein sequence ID" value="KAF5243151.1"/>
    <property type="molecule type" value="Genomic_DNA"/>
</dbReference>
<dbReference type="SUPFAM" id="SSF53067">
    <property type="entry name" value="Actin-like ATPase domain"/>
    <property type="match status" value="2"/>
</dbReference>
<dbReference type="Gene3D" id="3.90.640.10">
    <property type="entry name" value="Actin, Chain A, domain 4"/>
    <property type="match status" value="1"/>
</dbReference>
<reference evidence="1 2" key="1">
    <citation type="journal article" date="2020" name="BMC Genomics">
        <title>Correction to: Identification and distribution of gene clusters required for synthesis of sphingolipid metabolism inhibitors in diverse species of the filamentous fungus Fusarium.</title>
        <authorList>
            <person name="Kim H.S."/>
            <person name="Lohmar J.M."/>
            <person name="Busman M."/>
            <person name="Brown D.W."/>
            <person name="Naumann T.A."/>
            <person name="Divon H.H."/>
            <person name="Lysoe E."/>
            <person name="Uhlig S."/>
            <person name="Proctor R.H."/>
        </authorList>
    </citation>
    <scope>NUCLEOTIDE SEQUENCE [LARGE SCALE GENOMIC DNA]</scope>
    <source>
        <strain evidence="1 2">NRRL 25214</strain>
    </source>
</reference>
<dbReference type="AlphaFoldDB" id="A0A8H4ZBR3"/>
<evidence type="ECO:0008006" key="3">
    <source>
        <dbReference type="Google" id="ProtNLM"/>
    </source>
</evidence>
<proteinExistence type="predicted"/>
<dbReference type="Proteomes" id="UP000573603">
    <property type="component" value="Unassembled WGS sequence"/>
</dbReference>
<sequence length="559" mass="62361">MEFSPGSRTPVVVGLDLGTTFSGFSYALLTMNGPKCFWWTVNGNRLPKTPTKLMVLDSNKVKDPDTNIEWFKLGLPHPDDLPSDLRNSPKFKELNLARAAVGMTAKEATAKFISNIWKVFLNDLQKKIPYPYIQITVTVPVLWPEYACGAMFEALHQAQMLNENVVLAPKFLAEPEAAALAFFSDALYLEEVNSSKLEPGQTVLVCDCGGGTVCSSLLKDTVAYGISSIRPFCVEEIRPAQCIFAGACLIDDEFMRVLKNKIETMISPRVFEALTAKDLYDITNRWELGIKVEFRDNYPTQRICLPIKWASSRMRRMRVGQGDEVTFTHDDLASIFDPIVGKITHLIEKEMLGISAKLSKDVTHLVVAGGFGQNAYLRSRIAETVARVSPTTNLVDYPPGYGWNAVSMGAVAHALHAQAVQQPAVITSRIVRTGWGVSVDRGNSIFWLVGENEPLGATQRNLRRIPPEALSIDDHTGRDSFSIHVYSRHLNNEAPRIREVCTLIWKTCDVGLNSDMKPVLKADLHIDFQWDGAVMEFSLFYGSIKQSSVEVKDPWKREV</sequence>
<accession>A0A8H4ZBR3</accession>
<comment type="caution">
    <text evidence="1">The sequence shown here is derived from an EMBL/GenBank/DDBJ whole genome shotgun (WGS) entry which is preliminary data.</text>
</comment>
<organism evidence="1 2">
    <name type="scientific">Fusarium anthophilum</name>
    <dbReference type="NCBI Taxonomy" id="48485"/>
    <lineage>
        <taxon>Eukaryota</taxon>
        <taxon>Fungi</taxon>
        <taxon>Dikarya</taxon>
        <taxon>Ascomycota</taxon>
        <taxon>Pezizomycotina</taxon>
        <taxon>Sordariomycetes</taxon>
        <taxon>Hypocreomycetidae</taxon>
        <taxon>Hypocreales</taxon>
        <taxon>Nectriaceae</taxon>
        <taxon>Fusarium</taxon>
        <taxon>Fusarium fujikuroi species complex</taxon>
    </lineage>
</organism>
<dbReference type="PANTHER" id="PTHR14187">
    <property type="entry name" value="ALPHA KINASE/ELONGATION FACTOR 2 KINASE"/>
    <property type="match status" value="1"/>
</dbReference>
<dbReference type="Gene3D" id="3.30.420.40">
    <property type="match status" value="2"/>
</dbReference>
<dbReference type="CDD" id="cd10170">
    <property type="entry name" value="ASKHA_NBD_HSP70"/>
    <property type="match status" value="1"/>
</dbReference>
<name>A0A8H4ZBR3_9HYPO</name>